<evidence type="ECO:0000313" key="2">
    <source>
        <dbReference type="Proteomes" id="UP000323046"/>
    </source>
</evidence>
<dbReference type="Proteomes" id="UP000323046">
    <property type="component" value="Chromosome"/>
</dbReference>
<sequence>MARQFAAEINNHDWSDAPYRADRAGHDRFVDNRGTKLLTQQEADTVRMNVMWVTAQVLGYQDPSLDLFEFAEACGVNIYTSRGEKSGYISSGVRRNQHGHYAVPGTPDLY</sequence>
<dbReference type="EMBL" id="CP029193">
    <property type="protein sequence ID" value="QES25789.1"/>
    <property type="molecule type" value="Genomic_DNA"/>
</dbReference>
<keyword evidence="2" id="KW-1185">Reference proteome</keyword>
<evidence type="ECO:0000313" key="1">
    <source>
        <dbReference type="EMBL" id="QES25789.1"/>
    </source>
</evidence>
<accession>A0A5P2BBT3</accession>
<organism evidence="1 2">
    <name type="scientific">Streptomyces venezuelae</name>
    <dbReference type="NCBI Taxonomy" id="54571"/>
    <lineage>
        <taxon>Bacteria</taxon>
        <taxon>Bacillati</taxon>
        <taxon>Actinomycetota</taxon>
        <taxon>Actinomycetes</taxon>
        <taxon>Kitasatosporales</taxon>
        <taxon>Streptomycetaceae</taxon>
        <taxon>Streptomyces</taxon>
    </lineage>
</organism>
<dbReference type="AlphaFoldDB" id="A0A5P2BBT3"/>
<protein>
    <submittedName>
        <fullName evidence="1">Uncharacterized protein</fullName>
    </submittedName>
</protein>
<name>A0A5P2BBT3_STRVZ</name>
<reference evidence="1 2" key="1">
    <citation type="submission" date="2018-05" db="EMBL/GenBank/DDBJ databases">
        <title>Streptomyces venezuelae.</title>
        <authorList>
            <person name="Kim W."/>
            <person name="Lee N."/>
            <person name="Cho B.-K."/>
        </authorList>
    </citation>
    <scope>NUCLEOTIDE SEQUENCE [LARGE SCALE GENOMIC DNA]</scope>
    <source>
        <strain evidence="1 2">ATCC 14583</strain>
    </source>
</reference>
<proteinExistence type="predicted"/>
<gene>
    <name evidence="1" type="ORF">DEJ47_04390</name>
</gene>